<dbReference type="Gene3D" id="2.20.200.10">
    <property type="entry name" value="Outer membrane efflux proteins (OEP)"/>
    <property type="match status" value="1"/>
</dbReference>
<evidence type="ECO:0000256" key="3">
    <source>
        <dbReference type="SAM" id="Phobius"/>
    </source>
</evidence>
<dbReference type="InterPro" id="IPR003423">
    <property type="entry name" value="OMP_efflux"/>
</dbReference>
<dbReference type="NCBIfam" id="TIGR01845">
    <property type="entry name" value="outer_NodT"/>
    <property type="match status" value="1"/>
</dbReference>
<protein>
    <submittedName>
        <fullName evidence="4">Multidrug transporter</fullName>
    </submittedName>
</protein>
<dbReference type="InterPro" id="IPR010131">
    <property type="entry name" value="MdtP/NodT-like"/>
</dbReference>
<keyword evidence="5" id="KW-1185">Reference proteome</keyword>
<keyword evidence="2" id="KW-0449">Lipoprotein</keyword>
<keyword evidence="2 3" id="KW-0812">Transmembrane</keyword>
<evidence type="ECO:0000313" key="5">
    <source>
        <dbReference type="Proteomes" id="UP001348817"/>
    </source>
</evidence>
<dbReference type="Gene3D" id="1.20.1600.10">
    <property type="entry name" value="Outer membrane efflux proteins (OEP)"/>
    <property type="match status" value="1"/>
</dbReference>
<keyword evidence="3" id="KW-1133">Transmembrane helix</keyword>
<dbReference type="PANTHER" id="PTHR30203:SF33">
    <property type="entry name" value="BLR4455 PROTEIN"/>
    <property type="match status" value="1"/>
</dbReference>
<reference evidence="4 5" key="1">
    <citation type="submission" date="2021-12" db="EMBL/GenBank/DDBJ databases">
        <title>Genome sequencing of bacteria with rrn-lacking chromosome and rrn-plasmid.</title>
        <authorList>
            <person name="Anda M."/>
            <person name="Iwasaki W."/>
        </authorList>
    </citation>
    <scope>NUCLEOTIDE SEQUENCE [LARGE SCALE GENOMIC DNA]</scope>
    <source>
        <strain evidence="4 5">DSM 100852</strain>
        <plasmid evidence="4 5">pFA4</plasmid>
    </source>
</reference>
<evidence type="ECO:0000313" key="4">
    <source>
        <dbReference type="EMBL" id="BDD12449.1"/>
    </source>
</evidence>
<dbReference type="SUPFAM" id="SSF56954">
    <property type="entry name" value="Outer membrane efflux proteins (OEP)"/>
    <property type="match status" value="1"/>
</dbReference>
<keyword evidence="2" id="KW-1134">Transmembrane beta strand</keyword>
<sequence>MTRNRIIYYWALALVLPLTLQSCLVRRKYSEPKLSVDTEALYRTDVVTESSDKSIGEMPWEEFFSDEILRKHIRTGLENNYDVRIALQNIVAADAYRKQGKAGYLPTASLAGRASWQNPSDNTAFGGGDFNMDQFDVTGSFSWEADIWGKITSQNKAFRASYLQTLAAKQAVVTRMISDISSSYFDLLALDRQLDVTERTIVNRQRSLNVIRALKDAGQDNLTEVAVKQAEAQLYDAQQIKADLQGRIRLTENALSVLLGRTPGPVERGVMGPEMFASEAETLSPGVPLALLSNRPDLRAAEQGFVNAFEMTNVAKADLYPALSLSADVGLMGNEISKVFRGDAFYYNLFANLTQPIFNGRKLKTQLEVAKTKEEQALLSFEQAILNASREVNDALVNYKTSAERKISVGKSFEAYSQATRQSEALLASGMVNYLEVLRAQQNELATELSLVDLQNGQNKALLNLYVSLGGGGIE</sequence>
<dbReference type="RefSeq" id="WP_338395586.1">
    <property type="nucleotide sequence ID" value="NZ_AP025318.1"/>
</dbReference>
<gene>
    <name evidence="4" type="ORF">FUAX_48810</name>
</gene>
<comment type="subcellular location">
    <subcellularLocation>
        <location evidence="2">Cell membrane</location>
        <topology evidence="2">Lipid-anchor</topology>
    </subcellularLocation>
</comment>
<dbReference type="GO" id="GO:0005886">
    <property type="term" value="C:plasma membrane"/>
    <property type="evidence" value="ECO:0007669"/>
    <property type="project" value="UniProtKB-SubCell"/>
</dbReference>
<keyword evidence="2 3" id="KW-0472">Membrane</keyword>
<dbReference type="Proteomes" id="UP001348817">
    <property type="component" value="Plasmid pFA4"/>
</dbReference>
<evidence type="ECO:0000256" key="2">
    <source>
        <dbReference type="RuleBase" id="RU362097"/>
    </source>
</evidence>
<dbReference type="Pfam" id="PF02321">
    <property type="entry name" value="OEP"/>
    <property type="match status" value="2"/>
</dbReference>
<comment type="similarity">
    <text evidence="1 2">Belongs to the outer membrane factor (OMF) (TC 1.B.17) family.</text>
</comment>
<name>A0AAU9CK30_9BACT</name>
<dbReference type="PANTHER" id="PTHR30203">
    <property type="entry name" value="OUTER MEMBRANE CATION EFFLUX PROTEIN"/>
    <property type="match status" value="1"/>
</dbReference>
<keyword evidence="2" id="KW-0564">Palmitate</keyword>
<dbReference type="KEGG" id="fax:FUAX_48810"/>
<geneLocation type="plasmid" evidence="4 5">
    <name>pFA4</name>
</geneLocation>
<dbReference type="EMBL" id="AP025318">
    <property type="protein sequence ID" value="BDD12449.1"/>
    <property type="molecule type" value="Genomic_DNA"/>
</dbReference>
<organism evidence="4 5">
    <name type="scientific">Fulvitalea axinellae</name>
    <dbReference type="NCBI Taxonomy" id="1182444"/>
    <lineage>
        <taxon>Bacteria</taxon>
        <taxon>Pseudomonadati</taxon>
        <taxon>Bacteroidota</taxon>
        <taxon>Cytophagia</taxon>
        <taxon>Cytophagales</taxon>
        <taxon>Persicobacteraceae</taxon>
        <taxon>Fulvitalea</taxon>
    </lineage>
</organism>
<proteinExistence type="inferred from homology"/>
<accession>A0AAU9CK30</accession>
<keyword evidence="4" id="KW-0614">Plasmid</keyword>
<dbReference type="AlphaFoldDB" id="A0AAU9CK30"/>
<dbReference type="GO" id="GO:0015562">
    <property type="term" value="F:efflux transmembrane transporter activity"/>
    <property type="evidence" value="ECO:0007669"/>
    <property type="project" value="InterPro"/>
</dbReference>
<evidence type="ECO:0000256" key="1">
    <source>
        <dbReference type="ARBA" id="ARBA00007613"/>
    </source>
</evidence>
<dbReference type="PROSITE" id="PS51257">
    <property type="entry name" value="PROKAR_LIPOPROTEIN"/>
    <property type="match status" value="1"/>
</dbReference>
<feature type="transmembrane region" description="Helical" evidence="3">
    <location>
        <begin position="6"/>
        <end position="25"/>
    </location>
</feature>